<name>A0A0A9HLG1_ARUDO</name>
<protein>
    <submittedName>
        <fullName evidence="1">Uncharacterized protein</fullName>
    </submittedName>
</protein>
<reference evidence="1" key="1">
    <citation type="submission" date="2014-09" db="EMBL/GenBank/DDBJ databases">
        <authorList>
            <person name="Magalhaes I.L.F."/>
            <person name="Oliveira U."/>
            <person name="Santos F.R."/>
            <person name="Vidigal T.H.D.A."/>
            <person name="Brescovit A.D."/>
            <person name="Santos A.J."/>
        </authorList>
    </citation>
    <scope>NUCLEOTIDE SEQUENCE</scope>
    <source>
        <tissue evidence="1">Shoot tissue taken approximately 20 cm above the soil surface</tissue>
    </source>
</reference>
<dbReference type="EMBL" id="GBRH01164158">
    <property type="protein sequence ID" value="JAE33738.1"/>
    <property type="molecule type" value="Transcribed_RNA"/>
</dbReference>
<accession>A0A0A9HLG1</accession>
<reference evidence="1" key="2">
    <citation type="journal article" date="2015" name="Data Brief">
        <title>Shoot transcriptome of the giant reed, Arundo donax.</title>
        <authorList>
            <person name="Barrero R.A."/>
            <person name="Guerrero F.D."/>
            <person name="Moolhuijzen P."/>
            <person name="Goolsby J.A."/>
            <person name="Tidwell J."/>
            <person name="Bellgard S.E."/>
            <person name="Bellgard M.I."/>
        </authorList>
    </citation>
    <scope>NUCLEOTIDE SEQUENCE</scope>
    <source>
        <tissue evidence="1">Shoot tissue taken approximately 20 cm above the soil surface</tissue>
    </source>
</reference>
<dbReference type="AlphaFoldDB" id="A0A0A9HLG1"/>
<sequence length="45" mass="5174">MGQLWNRDYSPGYLRLGDLDLLSIPALGEMPNKMLSSNRRRLSTH</sequence>
<organism evidence="1">
    <name type="scientific">Arundo donax</name>
    <name type="common">Giant reed</name>
    <name type="synonym">Donax arundinaceus</name>
    <dbReference type="NCBI Taxonomy" id="35708"/>
    <lineage>
        <taxon>Eukaryota</taxon>
        <taxon>Viridiplantae</taxon>
        <taxon>Streptophyta</taxon>
        <taxon>Embryophyta</taxon>
        <taxon>Tracheophyta</taxon>
        <taxon>Spermatophyta</taxon>
        <taxon>Magnoliopsida</taxon>
        <taxon>Liliopsida</taxon>
        <taxon>Poales</taxon>
        <taxon>Poaceae</taxon>
        <taxon>PACMAD clade</taxon>
        <taxon>Arundinoideae</taxon>
        <taxon>Arundineae</taxon>
        <taxon>Arundo</taxon>
    </lineage>
</organism>
<proteinExistence type="predicted"/>
<evidence type="ECO:0000313" key="1">
    <source>
        <dbReference type="EMBL" id="JAE33738.1"/>
    </source>
</evidence>